<proteinExistence type="predicted"/>
<sequence>MTFQLLSRKLFSDPKAVKTSVPPSSTSKMRKENPSCCVGHESCKSFQDECIVLAVMSKSFLPRIFEHSERHLFENDGTLKCLPSAVLK</sequence>
<keyword evidence="1" id="KW-1185">Reference proteome</keyword>
<organism evidence="1 2">
    <name type="scientific">Ascaris lumbricoides</name>
    <name type="common">Giant roundworm</name>
    <dbReference type="NCBI Taxonomy" id="6252"/>
    <lineage>
        <taxon>Eukaryota</taxon>
        <taxon>Metazoa</taxon>
        <taxon>Ecdysozoa</taxon>
        <taxon>Nematoda</taxon>
        <taxon>Chromadorea</taxon>
        <taxon>Rhabditida</taxon>
        <taxon>Spirurina</taxon>
        <taxon>Ascaridomorpha</taxon>
        <taxon>Ascaridoidea</taxon>
        <taxon>Ascarididae</taxon>
        <taxon>Ascaris</taxon>
    </lineage>
</organism>
<name>A0A0M3I1W0_ASCLU</name>
<accession>A0A0M3I1W0</accession>
<reference evidence="2" key="1">
    <citation type="submission" date="2017-02" db="UniProtKB">
        <authorList>
            <consortium name="WormBaseParasite"/>
        </authorList>
    </citation>
    <scope>IDENTIFICATION</scope>
</reference>
<evidence type="ECO:0000313" key="1">
    <source>
        <dbReference type="Proteomes" id="UP000036681"/>
    </source>
</evidence>
<dbReference type="Proteomes" id="UP000036681">
    <property type="component" value="Unplaced"/>
</dbReference>
<dbReference type="WBParaSite" id="ALUE_0001035001-mRNA-1">
    <property type="protein sequence ID" value="ALUE_0001035001-mRNA-1"/>
    <property type="gene ID" value="ALUE_0001035001"/>
</dbReference>
<protein>
    <submittedName>
        <fullName evidence="2">Ovule protein</fullName>
    </submittedName>
</protein>
<evidence type="ECO:0000313" key="2">
    <source>
        <dbReference type="WBParaSite" id="ALUE_0001035001-mRNA-1"/>
    </source>
</evidence>
<dbReference type="AlphaFoldDB" id="A0A0M3I1W0"/>